<dbReference type="CDD" id="cd06260">
    <property type="entry name" value="DUF820-like"/>
    <property type="match status" value="1"/>
</dbReference>
<dbReference type="PANTHER" id="PTHR34107:SF4">
    <property type="entry name" value="SLL1222 PROTEIN"/>
    <property type="match status" value="1"/>
</dbReference>
<dbReference type="RefSeq" id="WP_188881148.1">
    <property type="nucleotide sequence ID" value="NZ_BMOY01000007.1"/>
</dbReference>
<reference evidence="2" key="2">
    <citation type="submission" date="2020-09" db="EMBL/GenBank/DDBJ databases">
        <authorList>
            <person name="Sun Q."/>
            <person name="Ohkuma M."/>
        </authorList>
    </citation>
    <scope>NUCLEOTIDE SEQUENCE</scope>
    <source>
        <strain evidence="2">JCM 18487</strain>
    </source>
</reference>
<dbReference type="InterPro" id="IPR011335">
    <property type="entry name" value="Restrct_endonuc-II-like"/>
</dbReference>
<dbReference type="InterPro" id="IPR012296">
    <property type="entry name" value="Nuclease_put_TT1808"/>
</dbReference>
<dbReference type="AlphaFoldDB" id="A0A917K5Q9"/>
<keyword evidence="3" id="KW-1185">Reference proteome</keyword>
<dbReference type="InterPro" id="IPR008538">
    <property type="entry name" value="Uma2"/>
</dbReference>
<gene>
    <name evidence="2" type="ORF">GCM10010885_06650</name>
</gene>
<sequence length="191" mass="21522">MGAFENRRFTYTDFCALPEGERWELIDGQLFSLAPSPSPAHQDVSEALEDILRAYFKDGSCRAHHAPRDVALFVQPGMRPEDIPVVVQPDVFVMCQAYQMGNCIAGELKWVIEILSPASVRHDKVRKFNLYQRAGVPLYWLVDPLYRTVESFTLRDGAYGAPAVYSVPDVIMVEMFPGLTVDLNHIFPAEA</sequence>
<reference evidence="2" key="1">
    <citation type="journal article" date="2014" name="Int. J. Syst. Evol. Microbiol.">
        <title>Complete genome sequence of Corynebacterium casei LMG S-19264T (=DSM 44701T), isolated from a smear-ripened cheese.</title>
        <authorList>
            <consortium name="US DOE Joint Genome Institute (JGI-PGF)"/>
            <person name="Walter F."/>
            <person name="Albersmeier A."/>
            <person name="Kalinowski J."/>
            <person name="Ruckert C."/>
        </authorList>
    </citation>
    <scope>NUCLEOTIDE SEQUENCE</scope>
    <source>
        <strain evidence="2">JCM 18487</strain>
    </source>
</reference>
<name>A0A917K5Q9_9BACL</name>
<comment type="caution">
    <text evidence="2">The sequence shown here is derived from an EMBL/GenBank/DDBJ whole genome shotgun (WGS) entry which is preliminary data.</text>
</comment>
<evidence type="ECO:0000313" key="3">
    <source>
        <dbReference type="Proteomes" id="UP000637695"/>
    </source>
</evidence>
<dbReference type="SUPFAM" id="SSF52980">
    <property type="entry name" value="Restriction endonuclease-like"/>
    <property type="match status" value="1"/>
</dbReference>
<evidence type="ECO:0000259" key="1">
    <source>
        <dbReference type="Pfam" id="PF05685"/>
    </source>
</evidence>
<evidence type="ECO:0000313" key="2">
    <source>
        <dbReference type="EMBL" id="GGJ00050.1"/>
    </source>
</evidence>
<dbReference type="Gene3D" id="3.90.1570.10">
    <property type="entry name" value="tt1808, chain A"/>
    <property type="match status" value="1"/>
</dbReference>
<dbReference type="PANTHER" id="PTHR34107">
    <property type="entry name" value="SLL0198 PROTEIN-RELATED"/>
    <property type="match status" value="1"/>
</dbReference>
<dbReference type="Pfam" id="PF05685">
    <property type="entry name" value="Uma2"/>
    <property type="match status" value="1"/>
</dbReference>
<accession>A0A917K5Q9</accession>
<dbReference type="EMBL" id="BMOY01000007">
    <property type="protein sequence ID" value="GGJ00050.1"/>
    <property type="molecule type" value="Genomic_DNA"/>
</dbReference>
<protein>
    <recommendedName>
        <fullName evidence="1">Putative restriction endonuclease domain-containing protein</fullName>
    </recommendedName>
</protein>
<feature type="domain" description="Putative restriction endonuclease" evidence="1">
    <location>
        <begin position="13"/>
        <end position="183"/>
    </location>
</feature>
<organism evidence="2 3">
    <name type="scientific">Alicyclobacillus cellulosilyticus</name>
    <dbReference type="NCBI Taxonomy" id="1003997"/>
    <lineage>
        <taxon>Bacteria</taxon>
        <taxon>Bacillati</taxon>
        <taxon>Bacillota</taxon>
        <taxon>Bacilli</taxon>
        <taxon>Bacillales</taxon>
        <taxon>Alicyclobacillaceae</taxon>
        <taxon>Alicyclobacillus</taxon>
    </lineage>
</organism>
<proteinExistence type="predicted"/>
<dbReference type="Proteomes" id="UP000637695">
    <property type="component" value="Unassembled WGS sequence"/>
</dbReference>